<dbReference type="EMBL" id="DS113819">
    <property type="protein sequence ID" value="EAX95193.1"/>
    <property type="molecule type" value="Genomic_DNA"/>
</dbReference>
<evidence type="ECO:0000313" key="2">
    <source>
        <dbReference type="Proteomes" id="UP000001542"/>
    </source>
</evidence>
<evidence type="ECO:0000313" key="1">
    <source>
        <dbReference type="EMBL" id="EAX95193.1"/>
    </source>
</evidence>
<dbReference type="OrthoDB" id="10255449at2759"/>
<dbReference type="RefSeq" id="XP_001308123.1">
    <property type="nucleotide sequence ID" value="XM_001308122.1"/>
</dbReference>
<keyword evidence="2" id="KW-1185">Reference proteome</keyword>
<protein>
    <submittedName>
        <fullName evidence="1">Uncharacterized protein</fullName>
    </submittedName>
</protein>
<reference evidence="1" key="2">
    <citation type="journal article" date="2007" name="Science">
        <title>Draft genome sequence of the sexually transmitted pathogen Trichomonas vaginalis.</title>
        <authorList>
            <person name="Carlton J.M."/>
            <person name="Hirt R.P."/>
            <person name="Silva J.C."/>
            <person name="Delcher A.L."/>
            <person name="Schatz M."/>
            <person name="Zhao Q."/>
            <person name="Wortman J.R."/>
            <person name="Bidwell S.L."/>
            <person name="Alsmark U.C.M."/>
            <person name="Besteiro S."/>
            <person name="Sicheritz-Ponten T."/>
            <person name="Noel C.J."/>
            <person name="Dacks J.B."/>
            <person name="Foster P.G."/>
            <person name="Simillion C."/>
            <person name="Van de Peer Y."/>
            <person name="Miranda-Saavedra D."/>
            <person name="Barton G.J."/>
            <person name="Westrop G.D."/>
            <person name="Mueller S."/>
            <person name="Dessi D."/>
            <person name="Fiori P.L."/>
            <person name="Ren Q."/>
            <person name="Paulsen I."/>
            <person name="Zhang H."/>
            <person name="Bastida-Corcuera F.D."/>
            <person name="Simoes-Barbosa A."/>
            <person name="Brown M.T."/>
            <person name="Hayes R.D."/>
            <person name="Mukherjee M."/>
            <person name="Okumura C.Y."/>
            <person name="Schneider R."/>
            <person name="Smith A.J."/>
            <person name="Vanacova S."/>
            <person name="Villalvazo M."/>
            <person name="Haas B.J."/>
            <person name="Pertea M."/>
            <person name="Feldblyum T.V."/>
            <person name="Utterback T.R."/>
            <person name="Shu C.L."/>
            <person name="Osoegawa K."/>
            <person name="de Jong P.J."/>
            <person name="Hrdy I."/>
            <person name="Horvathova L."/>
            <person name="Zubacova Z."/>
            <person name="Dolezal P."/>
            <person name="Malik S.B."/>
            <person name="Logsdon J.M. Jr."/>
            <person name="Henze K."/>
            <person name="Gupta A."/>
            <person name="Wang C.C."/>
            <person name="Dunne R.L."/>
            <person name="Upcroft J.A."/>
            <person name="Upcroft P."/>
            <person name="White O."/>
            <person name="Salzberg S.L."/>
            <person name="Tang P."/>
            <person name="Chiu C.-H."/>
            <person name="Lee Y.-S."/>
            <person name="Embley T.M."/>
            <person name="Coombs G.H."/>
            <person name="Mottram J.C."/>
            <person name="Tachezy J."/>
            <person name="Fraser-Liggett C.M."/>
            <person name="Johnson P.J."/>
        </authorList>
    </citation>
    <scope>NUCLEOTIDE SEQUENCE [LARGE SCALE GENOMIC DNA]</scope>
    <source>
        <strain evidence="1">G3</strain>
    </source>
</reference>
<dbReference type="eggNOG" id="ENOG502S69R">
    <property type="taxonomic scope" value="Eukaryota"/>
</dbReference>
<dbReference type="InParanoid" id="A2FIU0"/>
<organism evidence="1 2">
    <name type="scientific">Trichomonas vaginalis (strain ATCC PRA-98 / G3)</name>
    <dbReference type="NCBI Taxonomy" id="412133"/>
    <lineage>
        <taxon>Eukaryota</taxon>
        <taxon>Metamonada</taxon>
        <taxon>Parabasalia</taxon>
        <taxon>Trichomonadida</taxon>
        <taxon>Trichomonadidae</taxon>
        <taxon>Trichomonas</taxon>
    </lineage>
</organism>
<sequence length="369" mass="42370">MWIESDPVPFPGLTLQKLNSSWYPEVDAQEIRGVAFPRTAATEIYSTNKIQERLSQIGVETGNKSLGFWIYDGVEGDPAPKIDKCVVIMKTLGDRRLETHLLMGIEEVIKLIDDKTSKSIVDSLETVFNKHSIPIFNDNTSAIDYVHKIESNIKHRIRETIPNLDSLHLYKDDVFDSCGFIDPNEFLDIKINNFHKFVELFRIIGHECGRIISCIHRQGFLWGTYADHDFSELHCNAHPDNFVILRKVNENLLSPVDFDMSFEARCSINFWDLNKDELSTFMNMEAEFTNLLGDLCGHSALSQYGSTAIKKRERLHGNNHIILEVLRMILVYEYVQSYDLPSRKIKEIVDQGVLDVVEMALKQTENIQS</sequence>
<dbReference type="VEuPathDB" id="TrichDB:TVAG_032600"/>
<dbReference type="VEuPathDB" id="TrichDB:TVAGG3_0487780"/>
<dbReference type="AlphaFoldDB" id="A2FIU0"/>
<dbReference type="KEGG" id="tva:4752937"/>
<reference evidence="1" key="1">
    <citation type="submission" date="2006-10" db="EMBL/GenBank/DDBJ databases">
        <authorList>
            <person name="Amadeo P."/>
            <person name="Zhao Q."/>
            <person name="Wortman J."/>
            <person name="Fraser-Liggett C."/>
            <person name="Carlton J."/>
        </authorList>
    </citation>
    <scope>NUCLEOTIDE SEQUENCE</scope>
    <source>
        <strain evidence="1">G3</strain>
    </source>
</reference>
<dbReference type="Proteomes" id="UP000001542">
    <property type="component" value="Unassembled WGS sequence"/>
</dbReference>
<proteinExistence type="predicted"/>
<accession>A2FIU0</accession>
<gene>
    <name evidence="1" type="ORF">TVAG_032600</name>
</gene>
<name>A2FIU0_TRIV3</name>